<evidence type="ECO:0000313" key="7">
    <source>
        <dbReference type="EMBL" id="MBB5155966.1"/>
    </source>
</evidence>
<name>A0A840Q673_9PSEU</name>
<protein>
    <submittedName>
        <fullName evidence="7">Coenzyme F420-reducing hydrogenase alpha subunit</fullName>
    </submittedName>
</protein>
<dbReference type="InterPro" id="IPR029014">
    <property type="entry name" value="NiFe-Hase_large"/>
</dbReference>
<dbReference type="RefSeq" id="WP_184727200.1">
    <property type="nucleotide sequence ID" value="NZ_JACHIW010000001.1"/>
</dbReference>
<evidence type="ECO:0000256" key="4">
    <source>
        <dbReference type="ARBA" id="ARBA00022723"/>
    </source>
</evidence>
<keyword evidence="8" id="KW-1185">Reference proteome</keyword>
<dbReference type="Gene3D" id="1.10.645.10">
    <property type="entry name" value="Cytochrome-c3 Hydrogenase, chain B"/>
    <property type="match status" value="1"/>
</dbReference>
<keyword evidence="4 6" id="KW-0479">Metal-binding</keyword>
<feature type="binding site" evidence="6">
    <location>
        <position position="47"/>
    </location>
    <ligand>
        <name>Mg(2+)</name>
        <dbReference type="ChEBI" id="CHEBI:18420"/>
    </ligand>
</feature>
<feature type="binding site" evidence="6">
    <location>
        <position position="66"/>
    </location>
    <ligand>
        <name>Ni(2+)</name>
        <dbReference type="ChEBI" id="CHEBI:49786"/>
    </ligand>
</feature>
<gene>
    <name evidence="7" type="ORF">BJ970_003500</name>
</gene>
<keyword evidence="5" id="KW-0560">Oxidoreductase</keyword>
<comment type="caution">
    <text evidence="7">The sequence shown here is derived from an EMBL/GenBank/DDBJ whole genome shotgun (WGS) entry which is preliminary data.</text>
</comment>
<keyword evidence="6" id="KW-0408">Iron</keyword>
<dbReference type="Pfam" id="PF00374">
    <property type="entry name" value="NiFeSe_Hases"/>
    <property type="match status" value="2"/>
</dbReference>
<feature type="binding site" evidence="6">
    <location>
        <position position="69"/>
    </location>
    <ligand>
        <name>Fe cation</name>
        <dbReference type="ChEBI" id="CHEBI:24875"/>
    </ligand>
</feature>
<feature type="binding site" evidence="6">
    <location>
        <position position="440"/>
    </location>
    <ligand>
        <name>Ni(2+)</name>
        <dbReference type="ChEBI" id="CHEBI:49786"/>
    </ligand>
</feature>
<reference evidence="7 8" key="1">
    <citation type="submission" date="2020-08" db="EMBL/GenBank/DDBJ databases">
        <title>Sequencing the genomes of 1000 actinobacteria strains.</title>
        <authorList>
            <person name="Klenk H.-P."/>
        </authorList>
    </citation>
    <scope>NUCLEOTIDE SEQUENCE [LARGE SCALE GENOMIC DNA]</scope>
    <source>
        <strain evidence="7 8">DSM 45584</strain>
    </source>
</reference>
<comment type="cofactor">
    <cofactor evidence="1 6">
        <name>Ni(2+)</name>
        <dbReference type="ChEBI" id="CHEBI:49786"/>
    </cofactor>
</comment>
<evidence type="ECO:0000256" key="6">
    <source>
        <dbReference type="PIRSR" id="PIRSR601501-1"/>
    </source>
</evidence>
<dbReference type="PANTHER" id="PTHR43600:SF2">
    <property type="entry name" value="F420-NON-REDUCING HYDROGENASE VHU SUBUNIT A"/>
    <property type="match status" value="1"/>
</dbReference>
<proteinExistence type="inferred from homology"/>
<dbReference type="InterPro" id="IPR001501">
    <property type="entry name" value="Ni-dep_hyd_lsu"/>
</dbReference>
<keyword evidence="6" id="KW-0460">Magnesium</keyword>
<keyword evidence="3 6" id="KW-0533">Nickel</keyword>
<evidence type="ECO:0000256" key="5">
    <source>
        <dbReference type="ARBA" id="ARBA00023002"/>
    </source>
</evidence>
<evidence type="ECO:0000256" key="1">
    <source>
        <dbReference type="ARBA" id="ARBA00001967"/>
    </source>
</evidence>
<feature type="binding site" evidence="6">
    <location>
        <position position="446"/>
    </location>
    <ligand>
        <name>Mg(2+)</name>
        <dbReference type="ChEBI" id="CHEBI:18420"/>
    </ligand>
</feature>
<sequence length="470" mass="51113">MTDHTSKVLRVGALARVEGEGALYLCLQDGEVAEARLAIYEPPRFFEAFLRGRSYREPPDITARVCGICPVAYQMSACRAIEDACGVVVGGQLAALRRLLYCGEWIESQTLHIYLLHAPDFLGADSATDLARTHHADVERGLRLKQAGNAIVELLGGRAIHPINARLGGFHRLPTPSELRPLAEQLRRARDDAAATARWVADFDFPDAGCDHDLLALAEPGTYAIESGTPTVMISPSGAGLPADTNRALPTRTFDVCEFDDHVVETQVPHSTALHSRLDGHRHLTGTLARYAISGRWLSPIALEAAQDAGLGNPREGAVCRNPFRSIVVRAIEVLYAVDEALRIIDAYEPTPRACVDVPPRAGTGYGATEAPRGMLYHRYSMRDDGTITDASIVPPTAQNQGAIEHDLLRLVQERLGSGQPTDAELAFLCEKAIRNHDPCISCSAHFLNLTVLREGRSASIRDGGRDSQR</sequence>
<accession>A0A840Q673</accession>
<feature type="binding site" evidence="6">
    <location>
        <position position="443"/>
    </location>
    <ligand>
        <name>Fe cation</name>
        <dbReference type="ChEBI" id="CHEBI:24875"/>
    </ligand>
</feature>
<dbReference type="Proteomes" id="UP000584374">
    <property type="component" value="Unassembled WGS sequence"/>
</dbReference>
<evidence type="ECO:0000256" key="3">
    <source>
        <dbReference type="ARBA" id="ARBA00022596"/>
    </source>
</evidence>
<organism evidence="7 8">
    <name type="scientific">Saccharopolyspora phatthalungensis</name>
    <dbReference type="NCBI Taxonomy" id="664693"/>
    <lineage>
        <taxon>Bacteria</taxon>
        <taxon>Bacillati</taxon>
        <taxon>Actinomycetota</taxon>
        <taxon>Actinomycetes</taxon>
        <taxon>Pseudonocardiales</taxon>
        <taxon>Pseudonocardiaceae</taxon>
        <taxon>Saccharopolyspora</taxon>
    </lineage>
</organism>
<evidence type="ECO:0000313" key="8">
    <source>
        <dbReference type="Proteomes" id="UP000584374"/>
    </source>
</evidence>
<dbReference type="PANTHER" id="PTHR43600">
    <property type="entry name" value="COENZYME F420 HYDROGENASE, SUBUNIT ALPHA"/>
    <property type="match status" value="1"/>
</dbReference>
<dbReference type="GO" id="GO:0016491">
    <property type="term" value="F:oxidoreductase activity"/>
    <property type="evidence" value="ECO:0007669"/>
    <property type="project" value="UniProtKB-KW"/>
</dbReference>
<feature type="binding site" evidence="6">
    <location>
        <position position="69"/>
    </location>
    <ligand>
        <name>Ni(2+)</name>
        <dbReference type="ChEBI" id="CHEBI:49786"/>
    </ligand>
</feature>
<feature type="binding site" evidence="6">
    <location>
        <position position="393"/>
    </location>
    <ligand>
        <name>Mg(2+)</name>
        <dbReference type="ChEBI" id="CHEBI:18420"/>
    </ligand>
</feature>
<dbReference type="EMBL" id="JACHIW010000001">
    <property type="protein sequence ID" value="MBB5155966.1"/>
    <property type="molecule type" value="Genomic_DNA"/>
</dbReference>
<dbReference type="GO" id="GO:0016151">
    <property type="term" value="F:nickel cation binding"/>
    <property type="evidence" value="ECO:0007669"/>
    <property type="project" value="InterPro"/>
</dbReference>
<evidence type="ECO:0000256" key="2">
    <source>
        <dbReference type="ARBA" id="ARBA00009292"/>
    </source>
</evidence>
<dbReference type="SUPFAM" id="SSF56762">
    <property type="entry name" value="HydB/Nqo4-like"/>
    <property type="match status" value="1"/>
</dbReference>
<comment type="cofactor">
    <cofactor evidence="6">
        <name>Fe cation</name>
        <dbReference type="ChEBI" id="CHEBI:24875"/>
    </cofactor>
</comment>
<dbReference type="AlphaFoldDB" id="A0A840Q673"/>
<comment type="similarity">
    <text evidence="2">Belongs to the [NiFe]/[NiFeSe] hydrogenase large subunit family.</text>
</comment>